<dbReference type="PANTHER" id="PTHR43047">
    <property type="entry name" value="TWO-COMPONENT HISTIDINE PROTEIN KINASE"/>
    <property type="match status" value="1"/>
</dbReference>
<dbReference type="PROSITE" id="PS50109">
    <property type="entry name" value="HIS_KIN"/>
    <property type="match status" value="1"/>
</dbReference>
<dbReference type="GO" id="GO:0005886">
    <property type="term" value="C:plasma membrane"/>
    <property type="evidence" value="ECO:0007669"/>
    <property type="project" value="UniProtKB-SubCell"/>
</dbReference>
<dbReference type="GO" id="GO:0000155">
    <property type="term" value="F:phosphorelay sensor kinase activity"/>
    <property type="evidence" value="ECO:0007669"/>
    <property type="project" value="InterPro"/>
</dbReference>
<dbReference type="PRINTS" id="PR00344">
    <property type="entry name" value="BCTRLSENSOR"/>
</dbReference>
<dbReference type="InterPro" id="IPR001789">
    <property type="entry name" value="Sig_transdc_resp-reg_receiver"/>
</dbReference>
<name>A0A066ZNH0_HYDMR</name>
<evidence type="ECO:0000256" key="7">
    <source>
        <dbReference type="ARBA" id="ARBA00022679"/>
    </source>
</evidence>
<dbReference type="Gene3D" id="3.30.565.10">
    <property type="entry name" value="Histidine kinase-like ATPase, C-terminal domain"/>
    <property type="match status" value="1"/>
</dbReference>
<dbReference type="FunFam" id="3.30.565.10:FF:000010">
    <property type="entry name" value="Sensor histidine kinase RcsC"/>
    <property type="match status" value="1"/>
</dbReference>
<dbReference type="SUPFAM" id="SSF47226">
    <property type="entry name" value="Histidine-containing phosphotransfer domain, HPT domain"/>
    <property type="match status" value="1"/>
</dbReference>
<reference evidence="19 20" key="1">
    <citation type="submission" date="2014-04" db="EMBL/GenBank/DDBJ databases">
        <title>Draft genome sequence of Hydrogenovibrio marinus MH-110, a model organism for aerobic H2 metabolism.</title>
        <authorList>
            <person name="Cha H.J."/>
            <person name="Jo B.H."/>
            <person name="Hwang B.H."/>
        </authorList>
    </citation>
    <scope>NUCLEOTIDE SEQUENCE [LARGE SCALE GENOMIC DNA]</scope>
    <source>
        <strain evidence="19 20">MH-110</strain>
    </source>
</reference>
<dbReference type="InterPro" id="IPR036097">
    <property type="entry name" value="HisK_dim/P_sf"/>
</dbReference>
<proteinExistence type="predicted"/>
<keyword evidence="5" id="KW-0997">Cell inner membrane</keyword>
<evidence type="ECO:0000256" key="5">
    <source>
        <dbReference type="ARBA" id="ARBA00022519"/>
    </source>
</evidence>
<feature type="modified residue" description="4-aspartylphosphate" evidence="15">
    <location>
        <position position="462"/>
    </location>
</feature>
<evidence type="ECO:0000313" key="20">
    <source>
        <dbReference type="Proteomes" id="UP000027341"/>
    </source>
</evidence>
<evidence type="ECO:0000256" key="10">
    <source>
        <dbReference type="ARBA" id="ARBA00022840"/>
    </source>
</evidence>
<dbReference type="InterPro" id="IPR003661">
    <property type="entry name" value="HisK_dim/P_dom"/>
</dbReference>
<feature type="domain" description="HPt" evidence="18">
    <location>
        <begin position="551"/>
        <end position="638"/>
    </location>
</feature>
<dbReference type="InterPro" id="IPR008207">
    <property type="entry name" value="Sig_transdc_His_kin_Hpt_dom"/>
</dbReference>
<dbReference type="SMART" id="SM00388">
    <property type="entry name" value="HisKA"/>
    <property type="match status" value="1"/>
</dbReference>
<dbReference type="Pfam" id="PF00072">
    <property type="entry name" value="Response_reg"/>
    <property type="match status" value="1"/>
</dbReference>
<comment type="caution">
    <text evidence="19">The sequence shown here is derived from an EMBL/GenBank/DDBJ whole genome shotgun (WGS) entry which is preliminary data.</text>
</comment>
<dbReference type="CDD" id="cd00082">
    <property type="entry name" value="HisKA"/>
    <property type="match status" value="1"/>
</dbReference>
<evidence type="ECO:0000256" key="11">
    <source>
        <dbReference type="ARBA" id="ARBA00022989"/>
    </source>
</evidence>
<dbReference type="SUPFAM" id="SSF47384">
    <property type="entry name" value="Homodimeric domain of signal transducing histidine kinase"/>
    <property type="match status" value="1"/>
</dbReference>
<dbReference type="Pfam" id="PF00512">
    <property type="entry name" value="HisKA"/>
    <property type="match status" value="1"/>
</dbReference>
<evidence type="ECO:0000256" key="3">
    <source>
        <dbReference type="ARBA" id="ARBA00012438"/>
    </source>
</evidence>
<keyword evidence="20" id="KW-1185">Reference proteome</keyword>
<evidence type="ECO:0000256" key="4">
    <source>
        <dbReference type="ARBA" id="ARBA00022475"/>
    </source>
</evidence>
<keyword evidence="10" id="KW-0547">Nucleotide-binding</keyword>
<dbReference type="SMART" id="SM00387">
    <property type="entry name" value="HATPase_c"/>
    <property type="match status" value="1"/>
</dbReference>
<dbReference type="InterPro" id="IPR004358">
    <property type="entry name" value="Sig_transdc_His_kin-like_C"/>
</dbReference>
<gene>
    <name evidence="19" type="ORF">EI16_03395</name>
</gene>
<feature type="modified residue" description="Phosphohistidine" evidence="14">
    <location>
        <position position="590"/>
    </location>
</feature>
<dbReference type="InterPro" id="IPR036890">
    <property type="entry name" value="HATPase_C_sf"/>
</dbReference>
<keyword evidence="8" id="KW-0812">Transmembrane</keyword>
<evidence type="ECO:0000256" key="13">
    <source>
        <dbReference type="ARBA" id="ARBA00023136"/>
    </source>
</evidence>
<dbReference type="InterPro" id="IPR005467">
    <property type="entry name" value="His_kinase_dom"/>
</dbReference>
<dbReference type="RefSeq" id="WP_029909390.1">
    <property type="nucleotide sequence ID" value="NZ_AP020335.1"/>
</dbReference>
<feature type="domain" description="Response regulatory" evidence="17">
    <location>
        <begin position="413"/>
        <end position="536"/>
    </location>
</feature>
<dbReference type="Gene3D" id="1.10.287.130">
    <property type="match status" value="1"/>
</dbReference>
<evidence type="ECO:0000313" key="19">
    <source>
        <dbReference type="EMBL" id="KDN95358.1"/>
    </source>
</evidence>
<dbReference type="InterPro" id="IPR011006">
    <property type="entry name" value="CheY-like_superfamily"/>
</dbReference>
<evidence type="ECO:0000256" key="15">
    <source>
        <dbReference type="PROSITE-ProRule" id="PRU00169"/>
    </source>
</evidence>
<comment type="subcellular location">
    <subcellularLocation>
        <location evidence="2">Cell inner membrane</location>
        <topology evidence="2">Multi-pass membrane protein</topology>
    </subcellularLocation>
</comment>
<dbReference type="Proteomes" id="UP000027341">
    <property type="component" value="Unassembled WGS sequence"/>
</dbReference>
<keyword evidence="12" id="KW-0902">Two-component regulatory system</keyword>
<protein>
    <recommendedName>
        <fullName evidence="3">histidine kinase</fullName>
        <ecNumber evidence="3">2.7.13.3</ecNumber>
    </recommendedName>
</protein>
<dbReference type="PROSITE" id="PS50894">
    <property type="entry name" value="HPT"/>
    <property type="match status" value="1"/>
</dbReference>
<dbReference type="PROSITE" id="PS50110">
    <property type="entry name" value="RESPONSE_REGULATORY"/>
    <property type="match status" value="1"/>
</dbReference>
<dbReference type="Gene3D" id="1.20.120.160">
    <property type="entry name" value="HPT domain"/>
    <property type="match status" value="1"/>
</dbReference>
<organism evidence="19 20">
    <name type="scientific">Hydrogenovibrio marinus</name>
    <dbReference type="NCBI Taxonomy" id="28885"/>
    <lineage>
        <taxon>Bacteria</taxon>
        <taxon>Pseudomonadati</taxon>
        <taxon>Pseudomonadota</taxon>
        <taxon>Gammaproteobacteria</taxon>
        <taxon>Thiotrichales</taxon>
        <taxon>Piscirickettsiaceae</taxon>
        <taxon>Hydrogenovibrio</taxon>
    </lineage>
</organism>
<evidence type="ECO:0000259" key="17">
    <source>
        <dbReference type="PROSITE" id="PS50110"/>
    </source>
</evidence>
<keyword evidence="10" id="KW-0067">ATP-binding</keyword>
<evidence type="ECO:0000256" key="12">
    <source>
        <dbReference type="ARBA" id="ARBA00023012"/>
    </source>
</evidence>
<dbReference type="AlphaFoldDB" id="A0A066ZNH0"/>
<evidence type="ECO:0000256" key="14">
    <source>
        <dbReference type="PROSITE-ProRule" id="PRU00110"/>
    </source>
</evidence>
<dbReference type="EC" id="2.7.13.3" evidence="3"/>
<comment type="catalytic activity">
    <reaction evidence="1">
        <text>ATP + protein L-histidine = ADP + protein N-phospho-L-histidine.</text>
        <dbReference type="EC" id="2.7.13.3"/>
    </reaction>
</comment>
<evidence type="ECO:0000259" key="18">
    <source>
        <dbReference type="PROSITE" id="PS50894"/>
    </source>
</evidence>
<dbReference type="InterPro" id="IPR003594">
    <property type="entry name" value="HATPase_dom"/>
</dbReference>
<dbReference type="SMART" id="SM00448">
    <property type="entry name" value="REC"/>
    <property type="match status" value="1"/>
</dbReference>
<evidence type="ECO:0000256" key="9">
    <source>
        <dbReference type="ARBA" id="ARBA00022777"/>
    </source>
</evidence>
<evidence type="ECO:0000256" key="8">
    <source>
        <dbReference type="ARBA" id="ARBA00022692"/>
    </source>
</evidence>
<evidence type="ECO:0000256" key="2">
    <source>
        <dbReference type="ARBA" id="ARBA00004429"/>
    </source>
</evidence>
<dbReference type="STRING" id="28885.EI16_03395"/>
<keyword evidence="7" id="KW-0808">Transferase</keyword>
<dbReference type="InterPro" id="IPR036641">
    <property type="entry name" value="HPT_dom_sf"/>
</dbReference>
<dbReference type="Pfam" id="PF02518">
    <property type="entry name" value="HATPase_c"/>
    <property type="match status" value="1"/>
</dbReference>
<dbReference type="CDD" id="cd17546">
    <property type="entry name" value="REC_hyHK_CKI1_RcsC-like"/>
    <property type="match status" value="1"/>
</dbReference>
<evidence type="ECO:0000256" key="6">
    <source>
        <dbReference type="ARBA" id="ARBA00022553"/>
    </source>
</evidence>
<keyword evidence="4" id="KW-1003">Cell membrane</keyword>
<evidence type="ECO:0000259" key="16">
    <source>
        <dbReference type="PROSITE" id="PS50109"/>
    </source>
</evidence>
<keyword evidence="9" id="KW-0418">Kinase</keyword>
<keyword evidence="6 15" id="KW-0597">Phosphoprotein</keyword>
<feature type="domain" description="Histidine kinase" evidence="16">
    <location>
        <begin position="165"/>
        <end position="381"/>
    </location>
</feature>
<dbReference type="Gene3D" id="3.40.50.2300">
    <property type="match status" value="1"/>
</dbReference>
<dbReference type="CDD" id="cd16922">
    <property type="entry name" value="HATPase_EvgS-ArcB-TorS-like"/>
    <property type="match status" value="1"/>
</dbReference>
<dbReference type="SUPFAM" id="SSF52172">
    <property type="entry name" value="CheY-like"/>
    <property type="match status" value="1"/>
</dbReference>
<keyword evidence="13" id="KW-0472">Membrane</keyword>
<evidence type="ECO:0000256" key="1">
    <source>
        <dbReference type="ARBA" id="ARBA00000085"/>
    </source>
</evidence>
<dbReference type="EMBL" id="JMIU01000001">
    <property type="protein sequence ID" value="KDN95358.1"/>
    <property type="molecule type" value="Genomic_DNA"/>
</dbReference>
<keyword evidence="11" id="KW-1133">Transmembrane helix</keyword>
<sequence length="638" mass="72952">MKSIKNDISRFFYKNGLWWCLHYNRKFAAITLSDELESRIGAAVITSDDFMSYMEPESVHHFMTHTQALLEGKQSHTQFLTGLNIDGDVVWLVNDLRHQKNSNSDTEVICASCIDISRMYKLEERLIASHSDLIIERLQEKERRSQQENALLHDLYKSQTKFLAMLSHELRTPLMGMSSLIGVAKQNQDNGLPVDEQLQIMKLTVDQLNFLINDILTYSQTESEHIQINPSTFTVDEMAEYVTHLTKSIANDKKVTVSVAKKTRSCCFYGDLLRVSQILVNLIVNAIKFTHEGGVFVEIEESKIGLQFSITDSGEGIDKEQLQNIFEPFKQLESKGSQQYFGSGLGLPIVKRLVELLGGTIDVESIKGVGTKFTVDLPMEEGVCAEPDDQSSADIESRIEHKQKLIELKEPLSVLIADDSIINRKVLELFLHEINCEVEHAEDGNQAWQKFLEKDFDIVFLDIQMPEMDGMEVCRKIRELDHGLKPKLKGVYALTAAHTEDEISKLGLEVDKTLFDAWIEKPISQDKVFGVLYKELIAREELSKAPLTKLVPDSLVHLLPQFIESTSNDLMKLEVLWKEKDEAQFRQVSHSLKGNLMLFEVEEMLALIKRMEKLSFEADKEELDELLLQINRIYRSLY</sequence>
<accession>A0A066ZNH0</accession>
<dbReference type="SUPFAM" id="SSF55874">
    <property type="entry name" value="ATPase domain of HSP90 chaperone/DNA topoisomerase II/histidine kinase"/>
    <property type="match status" value="1"/>
</dbReference>